<protein>
    <submittedName>
        <fullName evidence="1">DNA-binding protein, CopG family</fullName>
    </submittedName>
</protein>
<evidence type="ECO:0000313" key="1">
    <source>
        <dbReference type="EMBL" id="AAK44916.1"/>
    </source>
</evidence>
<sequence length="126" mass="14392">MAAALFLPNTRAYRRYNRSVWAVRGSTRPQWQPPPKFQHAKCMSMRLAHRLQILLDDECHRRITAVARERGVPVATVVREAIDRGLVSPAGRRKSAGRRLLDAADMSVPEPRELKQELEALRARRG</sequence>
<accession>Q7D9G7</accession>
<organism evidence="1 2">
    <name type="scientific">Mycobacterium tuberculosis (strain CDC 1551 / Oshkosh)</name>
    <dbReference type="NCBI Taxonomy" id="83331"/>
    <lineage>
        <taxon>Bacteria</taxon>
        <taxon>Bacillati</taxon>
        <taxon>Actinomycetota</taxon>
        <taxon>Actinomycetes</taxon>
        <taxon>Mycobacteriales</taxon>
        <taxon>Mycobacteriaceae</taxon>
        <taxon>Mycobacterium</taxon>
        <taxon>Mycobacterium tuberculosis complex</taxon>
    </lineage>
</organism>
<dbReference type="Proteomes" id="UP000001020">
    <property type="component" value="Chromosome"/>
</dbReference>
<dbReference type="AlphaFoldDB" id="Q7D9G7"/>
<reference evidence="1 2" key="1">
    <citation type="journal article" date="2002" name="J. Bacteriol.">
        <title>Whole-genome comparison of Mycobacterium tuberculosis clinical and laboratory strains.</title>
        <authorList>
            <person name="Fleischmann R.D."/>
            <person name="Alland D."/>
            <person name="Eisen J.A."/>
            <person name="Carpenter L."/>
            <person name="White O."/>
            <person name="Peterson J."/>
            <person name="DeBoy R."/>
            <person name="Dodson R."/>
            <person name="Gwinn M."/>
            <person name="Haft D."/>
            <person name="Hickey E."/>
            <person name="Kolonay J.F."/>
            <person name="Nelson W.C."/>
            <person name="Umayam L.A."/>
            <person name="Ermolaeva M."/>
            <person name="Salzberg S.L."/>
            <person name="Delcher A."/>
            <person name="Utterback T."/>
            <person name="Weidman J."/>
            <person name="Khouri H."/>
            <person name="Gill J."/>
            <person name="Mikula A."/>
            <person name="Bishai W."/>
            <person name="Jacobs Jr W.R.Jr."/>
            <person name="Venter J.C."/>
            <person name="Fraser C.M."/>
        </authorList>
    </citation>
    <scope>NUCLEOTIDE SEQUENCE [LARGE SCALE GENOMIC DNA]</scope>
    <source>
        <strain evidence="2">CDC 1551 / Oshkosh</strain>
    </source>
</reference>
<dbReference type="KEGG" id="mtc:MT0691"/>
<gene>
    <name evidence="1" type="ordered locus">MT0691</name>
</gene>
<dbReference type="GO" id="GO:0003677">
    <property type="term" value="F:DNA binding"/>
    <property type="evidence" value="ECO:0007669"/>
    <property type="project" value="UniProtKB-KW"/>
</dbReference>
<proteinExistence type="predicted"/>
<dbReference type="EMBL" id="AE000516">
    <property type="protein sequence ID" value="AAK44916.1"/>
    <property type="molecule type" value="Genomic_DNA"/>
</dbReference>
<name>Q7D9G7_MYCTO</name>
<dbReference type="HOGENOM" id="CLU_164718_0_0_11"/>
<evidence type="ECO:0000313" key="2">
    <source>
        <dbReference type="Proteomes" id="UP000001020"/>
    </source>
</evidence>
<keyword evidence="1" id="KW-0238">DNA-binding</keyword>
<keyword evidence="2" id="KW-1185">Reference proteome</keyword>